<dbReference type="InterPro" id="IPR007016">
    <property type="entry name" value="O-antigen_ligase-rel_domated"/>
</dbReference>
<feature type="transmembrane region" description="Helical" evidence="5">
    <location>
        <begin position="39"/>
        <end position="61"/>
    </location>
</feature>
<feature type="transmembrane region" description="Helical" evidence="5">
    <location>
        <begin position="324"/>
        <end position="342"/>
    </location>
</feature>
<dbReference type="AlphaFoldDB" id="A0A397WHM3"/>
<reference evidence="9 10" key="1">
    <citation type="submission" date="2018-08" db="EMBL/GenBank/DDBJ databases">
        <title>A genome reference for cultivated species of the human gut microbiota.</title>
        <authorList>
            <person name="Zou Y."/>
            <person name="Xue W."/>
            <person name="Luo G."/>
        </authorList>
    </citation>
    <scope>NUCLEOTIDE SEQUENCE [LARGE SCALE GENOMIC DNA]</scope>
    <source>
        <strain evidence="8 9">OM08-13BH</strain>
        <strain evidence="7 10">TF05-18</strain>
    </source>
</reference>
<dbReference type="PANTHER" id="PTHR37422:SF13">
    <property type="entry name" value="LIPOPOLYSACCHARIDE BIOSYNTHESIS PROTEIN PA4999-RELATED"/>
    <property type="match status" value="1"/>
</dbReference>
<comment type="caution">
    <text evidence="8">The sequence shown here is derived from an EMBL/GenBank/DDBJ whole genome shotgun (WGS) entry which is preliminary data.</text>
</comment>
<evidence type="ECO:0000313" key="9">
    <source>
        <dbReference type="Proteomes" id="UP000261003"/>
    </source>
</evidence>
<keyword evidence="3 5" id="KW-1133">Transmembrane helix</keyword>
<evidence type="ECO:0000256" key="2">
    <source>
        <dbReference type="ARBA" id="ARBA00022692"/>
    </source>
</evidence>
<evidence type="ECO:0000256" key="1">
    <source>
        <dbReference type="ARBA" id="ARBA00004141"/>
    </source>
</evidence>
<feature type="transmembrane region" description="Helical" evidence="5">
    <location>
        <begin position="198"/>
        <end position="216"/>
    </location>
</feature>
<feature type="transmembrane region" description="Helical" evidence="5">
    <location>
        <begin position="223"/>
        <end position="254"/>
    </location>
</feature>
<proteinExistence type="predicted"/>
<comment type="subcellular location">
    <subcellularLocation>
        <location evidence="1">Membrane</location>
        <topology evidence="1">Multi-pass membrane protein</topology>
    </subcellularLocation>
</comment>
<dbReference type="GO" id="GO:0016020">
    <property type="term" value="C:membrane"/>
    <property type="evidence" value="ECO:0007669"/>
    <property type="project" value="UniProtKB-SubCell"/>
</dbReference>
<feature type="transmembrane region" description="Helical" evidence="5">
    <location>
        <begin position="403"/>
        <end position="426"/>
    </location>
</feature>
<dbReference type="Proteomes" id="UP000261003">
    <property type="component" value="Unassembled WGS sequence"/>
</dbReference>
<feature type="transmembrane region" description="Helical" evidence="5">
    <location>
        <begin position="139"/>
        <end position="165"/>
    </location>
</feature>
<keyword evidence="4 5" id="KW-0472">Membrane</keyword>
<dbReference type="Proteomes" id="UP000261278">
    <property type="component" value="Unassembled WGS sequence"/>
</dbReference>
<evidence type="ECO:0000313" key="7">
    <source>
        <dbReference type="EMBL" id="RGL81425.1"/>
    </source>
</evidence>
<dbReference type="EMBL" id="QSTG01000074">
    <property type="protein sequence ID" value="RGM37082.1"/>
    <property type="molecule type" value="Genomic_DNA"/>
</dbReference>
<evidence type="ECO:0000313" key="10">
    <source>
        <dbReference type="Proteomes" id="UP000261278"/>
    </source>
</evidence>
<feature type="domain" description="O-antigen ligase-related" evidence="6">
    <location>
        <begin position="228"/>
        <end position="379"/>
    </location>
</feature>
<evidence type="ECO:0000256" key="4">
    <source>
        <dbReference type="ARBA" id="ARBA00023136"/>
    </source>
</evidence>
<sequence>MIAIWLVVLGITFVLCMKRTIYGCCMLVYARILIPDIVRLTPLADISLNTGIIGIIGIFLFRDLLFQKVTLNGLVNDKYIRNILFFAILLLLSILLGTCLNFSNQIGYLKQYFITDLFPPIAVVASIRNNEDARLLLKSVLIAVLINTVYGIFTVIIGTNPYLFFLNLYYASDFSKLIDDSLSSRSGIIGTSSTFRHANFWGTFLPLAFVLVFYYYRLTKKKLFLWTTIFTSICIFICTKRTAMVAFFLTLLMYFWYANPKVKKNIIIYSFIGLLGVLLLVYFVPQLESAKNLIESSLFFWDDSLRDKHDVGGSSMSMRINQTLYPWVMISDNILFGHGFGFTAENFNTFGLHPVMANFETILAQAVCNGGLLGIFTWIYFFVFNFNYSKNSVPAHLRQFPKLLNLCALAIAVANGLDVVLFYFLFNILMKKSYLINDYK</sequence>
<dbReference type="InterPro" id="IPR051533">
    <property type="entry name" value="WaaL-like"/>
</dbReference>
<keyword evidence="2 5" id="KW-0812">Transmembrane</keyword>
<evidence type="ECO:0000313" key="8">
    <source>
        <dbReference type="EMBL" id="RGM37082.1"/>
    </source>
</evidence>
<dbReference type="EMBL" id="QSSN01000035">
    <property type="protein sequence ID" value="RGL81425.1"/>
    <property type="molecule type" value="Genomic_DNA"/>
</dbReference>
<organism evidence="8 9">
    <name type="scientific">Phocaeicola vulgatus</name>
    <name type="common">Bacteroides vulgatus</name>
    <dbReference type="NCBI Taxonomy" id="821"/>
    <lineage>
        <taxon>Bacteria</taxon>
        <taxon>Pseudomonadati</taxon>
        <taxon>Bacteroidota</taxon>
        <taxon>Bacteroidia</taxon>
        <taxon>Bacteroidales</taxon>
        <taxon>Bacteroidaceae</taxon>
        <taxon>Phocaeicola</taxon>
    </lineage>
</organism>
<evidence type="ECO:0000259" key="6">
    <source>
        <dbReference type="Pfam" id="PF04932"/>
    </source>
</evidence>
<dbReference type="PANTHER" id="PTHR37422">
    <property type="entry name" value="TEICHURONIC ACID BIOSYNTHESIS PROTEIN TUAE"/>
    <property type="match status" value="1"/>
</dbReference>
<accession>A0A397WHM3</accession>
<gene>
    <name evidence="8" type="ORF">DXC16_23110</name>
    <name evidence="7" type="ORF">DXC44_19695</name>
</gene>
<feature type="transmembrane region" description="Helical" evidence="5">
    <location>
        <begin position="362"/>
        <end position="383"/>
    </location>
</feature>
<dbReference type="Pfam" id="PF04932">
    <property type="entry name" value="Wzy_C"/>
    <property type="match status" value="1"/>
</dbReference>
<evidence type="ECO:0000256" key="3">
    <source>
        <dbReference type="ARBA" id="ARBA00022989"/>
    </source>
</evidence>
<evidence type="ECO:0000256" key="5">
    <source>
        <dbReference type="SAM" id="Phobius"/>
    </source>
</evidence>
<name>A0A397WHM3_PHOVU</name>
<dbReference type="RefSeq" id="WP_117678536.1">
    <property type="nucleotide sequence ID" value="NZ_CAXSNX010000049.1"/>
</dbReference>
<feature type="transmembrane region" description="Helical" evidence="5">
    <location>
        <begin position="82"/>
        <end position="103"/>
    </location>
</feature>
<protein>
    <recommendedName>
        <fullName evidence="6">O-antigen ligase-related domain-containing protein</fullName>
    </recommendedName>
</protein>
<feature type="transmembrane region" description="Helical" evidence="5">
    <location>
        <begin position="266"/>
        <end position="284"/>
    </location>
</feature>